<reference evidence="1" key="1">
    <citation type="submission" date="2022-02" db="EMBL/GenBank/DDBJ databases">
        <title>Plant Genome Project.</title>
        <authorList>
            <person name="Zhang R.-G."/>
        </authorList>
    </citation>
    <scope>NUCLEOTIDE SEQUENCE</scope>
    <source>
        <strain evidence="1">AT1</strain>
    </source>
</reference>
<protein>
    <submittedName>
        <fullName evidence="1">Uncharacterized protein</fullName>
    </submittedName>
</protein>
<organism evidence="1 2">
    <name type="scientific">Rhododendron molle</name>
    <name type="common">Chinese azalea</name>
    <name type="synonym">Azalea mollis</name>
    <dbReference type="NCBI Taxonomy" id="49168"/>
    <lineage>
        <taxon>Eukaryota</taxon>
        <taxon>Viridiplantae</taxon>
        <taxon>Streptophyta</taxon>
        <taxon>Embryophyta</taxon>
        <taxon>Tracheophyta</taxon>
        <taxon>Spermatophyta</taxon>
        <taxon>Magnoliopsida</taxon>
        <taxon>eudicotyledons</taxon>
        <taxon>Gunneridae</taxon>
        <taxon>Pentapetalae</taxon>
        <taxon>asterids</taxon>
        <taxon>Ericales</taxon>
        <taxon>Ericaceae</taxon>
        <taxon>Ericoideae</taxon>
        <taxon>Rhodoreae</taxon>
        <taxon>Rhododendron</taxon>
    </lineage>
</organism>
<keyword evidence="2" id="KW-1185">Reference proteome</keyword>
<name>A0ACC0Q8V3_RHOML</name>
<sequence length="457" mass="51598">MLIRFLIKELLGDYVAIHVRRGDKLKARKDRYGVDRSLHPHLDRDTRPKFILCRISTWVPPGHTFFIASNERKPGFFSPLAVRYNLAYSSNYSSILDPVIENNYQLFMLERLIMMGAKTFIKTFKEDDTESQLNFRYKFYINPYQRDSQVYAGSLRPEDGSGDNSKSALSPEKLLCSLEYAGKDLKFVRMAVAIKDTESENLLDYLDVCLDFIDQSRKEGGVLVHCFAGMSRSAPFNLDGQHFGGGAKEERGSMHLKLYGKAVNLFAPITCSVQSCPLKMFEEMGFKVDHSSPIYKRFHLKLLGDFYSSGNKIDNSKFGADPGLPTEEVSSEIGTAVDAVKVASPAYRCKKCRRVVAVQDNVVDHVPGEGETSFQWHKRRSGNPFNKCDEMECSSIFVEPLCWMTAVEEGASEGKLMCAHCEGRLGYFNWSGIQCSCGSWITPAFQLHKSRVDISTI</sequence>
<evidence type="ECO:0000313" key="1">
    <source>
        <dbReference type="EMBL" id="KAI8573173.1"/>
    </source>
</evidence>
<comment type="caution">
    <text evidence="1">The sequence shown here is derived from an EMBL/GenBank/DDBJ whole genome shotgun (WGS) entry which is preliminary data.</text>
</comment>
<dbReference type="Proteomes" id="UP001062846">
    <property type="component" value="Chromosome 1"/>
</dbReference>
<gene>
    <name evidence="1" type="ORF">RHMOL_Rhmol01G0258100</name>
</gene>
<proteinExistence type="predicted"/>
<dbReference type="EMBL" id="CM046388">
    <property type="protein sequence ID" value="KAI8573173.1"/>
    <property type="molecule type" value="Genomic_DNA"/>
</dbReference>
<accession>A0ACC0Q8V3</accession>
<evidence type="ECO:0000313" key="2">
    <source>
        <dbReference type="Proteomes" id="UP001062846"/>
    </source>
</evidence>